<sequence length="76" mass="8778">VMGIHVHCTARFLPVGPVTVMILVRILIKHQFSIEKTKLPYPLRRRNVDERGEMSEHGGVQRSRPISSEIRLFSKE</sequence>
<proteinExistence type="predicted"/>
<dbReference type="AlphaFoldDB" id="A0AAV5TE44"/>
<keyword evidence="2" id="KW-0812">Transmembrane</keyword>
<keyword evidence="2" id="KW-0472">Membrane</keyword>
<accession>A0AAV5TE44</accession>
<evidence type="ECO:0000256" key="2">
    <source>
        <dbReference type="SAM" id="Phobius"/>
    </source>
</evidence>
<evidence type="ECO:0000313" key="3">
    <source>
        <dbReference type="EMBL" id="GMS92627.1"/>
    </source>
</evidence>
<keyword evidence="2" id="KW-1133">Transmembrane helix</keyword>
<evidence type="ECO:0000313" key="4">
    <source>
        <dbReference type="Proteomes" id="UP001432027"/>
    </source>
</evidence>
<keyword evidence="4" id="KW-1185">Reference proteome</keyword>
<gene>
    <name evidence="3" type="ORF">PENTCL1PPCAC_14802</name>
</gene>
<dbReference type="Proteomes" id="UP001432027">
    <property type="component" value="Unassembled WGS sequence"/>
</dbReference>
<feature type="non-terminal residue" evidence="3">
    <location>
        <position position="1"/>
    </location>
</feature>
<feature type="region of interest" description="Disordered" evidence="1">
    <location>
        <begin position="50"/>
        <end position="76"/>
    </location>
</feature>
<feature type="transmembrane region" description="Helical" evidence="2">
    <location>
        <begin position="12"/>
        <end position="28"/>
    </location>
</feature>
<protein>
    <submittedName>
        <fullName evidence="3">Uncharacterized protein</fullName>
    </submittedName>
</protein>
<comment type="caution">
    <text evidence="3">The sequence shown here is derived from an EMBL/GenBank/DDBJ whole genome shotgun (WGS) entry which is preliminary data.</text>
</comment>
<dbReference type="EMBL" id="BTSX01000004">
    <property type="protein sequence ID" value="GMS92627.1"/>
    <property type="molecule type" value="Genomic_DNA"/>
</dbReference>
<name>A0AAV5TE44_9BILA</name>
<reference evidence="3" key="1">
    <citation type="submission" date="2023-10" db="EMBL/GenBank/DDBJ databases">
        <title>Genome assembly of Pristionchus species.</title>
        <authorList>
            <person name="Yoshida K."/>
            <person name="Sommer R.J."/>
        </authorList>
    </citation>
    <scope>NUCLEOTIDE SEQUENCE</scope>
    <source>
        <strain evidence="3">RS0144</strain>
    </source>
</reference>
<feature type="non-terminal residue" evidence="3">
    <location>
        <position position="76"/>
    </location>
</feature>
<evidence type="ECO:0000256" key="1">
    <source>
        <dbReference type="SAM" id="MobiDB-lite"/>
    </source>
</evidence>
<organism evidence="3 4">
    <name type="scientific">Pristionchus entomophagus</name>
    <dbReference type="NCBI Taxonomy" id="358040"/>
    <lineage>
        <taxon>Eukaryota</taxon>
        <taxon>Metazoa</taxon>
        <taxon>Ecdysozoa</taxon>
        <taxon>Nematoda</taxon>
        <taxon>Chromadorea</taxon>
        <taxon>Rhabditida</taxon>
        <taxon>Rhabditina</taxon>
        <taxon>Diplogasteromorpha</taxon>
        <taxon>Diplogasteroidea</taxon>
        <taxon>Neodiplogasteridae</taxon>
        <taxon>Pristionchus</taxon>
    </lineage>
</organism>